<sequence>MAAARGVGEIAMYVIDYALTPIETIDGPAPAGPVISGEALASLRDQASLRTRWMEAARAAREAAAAEQAQALRDIEAARSAWQDTELARARQAATAMADAAREQAVMQAVDWLVDEASMEREIVRSLERRVADALTGALSSFVENLSVGERVAHRVSRALPGLVREGALVLRVPPAQQCAVAVALRQADIMLPCVEDATLADRQARLESEWVTVCLDLDADLAAVIDRLRVSPSLEVAYG</sequence>
<organism evidence="1 2">
    <name type="scientific">Pandoraea captiosa</name>
    <dbReference type="NCBI Taxonomy" id="2508302"/>
    <lineage>
        <taxon>Bacteria</taxon>
        <taxon>Pseudomonadati</taxon>
        <taxon>Pseudomonadota</taxon>
        <taxon>Betaproteobacteria</taxon>
        <taxon>Burkholderiales</taxon>
        <taxon>Burkholderiaceae</taxon>
        <taxon>Pandoraea</taxon>
    </lineage>
</organism>
<accession>A0A5E5APF4</accession>
<dbReference type="Proteomes" id="UP000414136">
    <property type="component" value="Unassembled WGS sequence"/>
</dbReference>
<gene>
    <name evidence="1" type="ORF">PCA31118_04857</name>
</gene>
<reference evidence="1 2" key="1">
    <citation type="submission" date="2019-08" db="EMBL/GenBank/DDBJ databases">
        <authorList>
            <person name="Peeters C."/>
        </authorList>
    </citation>
    <scope>NUCLEOTIDE SEQUENCE [LARGE SCALE GENOMIC DNA]</scope>
    <source>
        <strain evidence="1 2">LMG 31118</strain>
    </source>
</reference>
<evidence type="ECO:0000313" key="2">
    <source>
        <dbReference type="Proteomes" id="UP000414136"/>
    </source>
</evidence>
<name>A0A5E5APF4_9BURK</name>
<keyword evidence="2" id="KW-1185">Reference proteome</keyword>
<proteinExistence type="predicted"/>
<protein>
    <submittedName>
        <fullName evidence="1">Type III secretion system apparatus protein</fullName>
    </submittedName>
</protein>
<evidence type="ECO:0000313" key="1">
    <source>
        <dbReference type="EMBL" id="VVE74887.1"/>
    </source>
</evidence>
<dbReference type="EMBL" id="CABPSQ010000015">
    <property type="protein sequence ID" value="VVE74887.1"/>
    <property type="molecule type" value="Genomic_DNA"/>
</dbReference>
<dbReference type="AlphaFoldDB" id="A0A5E5APF4"/>